<dbReference type="Proteomes" id="UP001237642">
    <property type="component" value="Unassembled WGS sequence"/>
</dbReference>
<keyword evidence="2" id="KW-0645">Protease</keyword>
<dbReference type="PROSITE" id="PS50600">
    <property type="entry name" value="ULP_PROTEASE"/>
    <property type="match status" value="1"/>
</dbReference>
<evidence type="ECO:0000256" key="3">
    <source>
        <dbReference type="ARBA" id="ARBA00022801"/>
    </source>
</evidence>
<dbReference type="EMBL" id="JAUIZM010000001">
    <property type="protein sequence ID" value="KAK1404627.1"/>
    <property type="molecule type" value="Genomic_DNA"/>
</dbReference>
<feature type="compositionally biased region" description="Polar residues" evidence="4">
    <location>
        <begin position="121"/>
        <end position="132"/>
    </location>
</feature>
<name>A0AAD8ND57_9APIA</name>
<evidence type="ECO:0000256" key="1">
    <source>
        <dbReference type="ARBA" id="ARBA00005234"/>
    </source>
</evidence>
<gene>
    <name evidence="6" type="ORF">POM88_004232</name>
</gene>
<dbReference type="InterPro" id="IPR019557">
    <property type="entry name" value="AminoTfrase-like_pln_mobile"/>
</dbReference>
<feature type="compositionally biased region" description="Basic and acidic residues" evidence="4">
    <location>
        <begin position="133"/>
        <end position="144"/>
    </location>
</feature>
<feature type="region of interest" description="Disordered" evidence="4">
    <location>
        <begin position="111"/>
        <end position="321"/>
    </location>
</feature>
<dbReference type="SUPFAM" id="SSF54001">
    <property type="entry name" value="Cysteine proteinases"/>
    <property type="match status" value="1"/>
</dbReference>
<dbReference type="Pfam" id="PF10536">
    <property type="entry name" value="PMD"/>
    <property type="match status" value="1"/>
</dbReference>
<dbReference type="Gene3D" id="3.40.395.10">
    <property type="entry name" value="Adenoviral Proteinase, Chain A"/>
    <property type="match status" value="1"/>
</dbReference>
<evidence type="ECO:0000313" key="6">
    <source>
        <dbReference type="EMBL" id="KAK1404627.1"/>
    </source>
</evidence>
<dbReference type="InterPro" id="IPR003653">
    <property type="entry name" value="Peptidase_C48_C"/>
</dbReference>
<keyword evidence="7" id="KW-1185">Reference proteome</keyword>
<protein>
    <recommendedName>
        <fullName evidence="5">Ubiquitin-like protease family profile domain-containing protein</fullName>
    </recommendedName>
</protein>
<dbReference type="InterPro" id="IPR058352">
    <property type="entry name" value="DUF8039"/>
</dbReference>
<comment type="caution">
    <text evidence="6">The sequence shown here is derived from an EMBL/GenBank/DDBJ whole genome shotgun (WGS) entry which is preliminary data.</text>
</comment>
<feature type="compositionally biased region" description="Basic and acidic residues" evidence="4">
    <location>
        <begin position="234"/>
        <end position="245"/>
    </location>
</feature>
<dbReference type="Pfam" id="PF26133">
    <property type="entry name" value="DUF8039"/>
    <property type="match status" value="1"/>
</dbReference>
<reference evidence="6" key="1">
    <citation type="submission" date="2023-02" db="EMBL/GenBank/DDBJ databases">
        <title>Genome of toxic invasive species Heracleum sosnowskyi carries increased number of genes despite the absence of recent whole-genome duplications.</title>
        <authorList>
            <person name="Schelkunov M."/>
            <person name="Shtratnikova V."/>
            <person name="Makarenko M."/>
            <person name="Klepikova A."/>
            <person name="Omelchenko D."/>
            <person name="Novikova G."/>
            <person name="Obukhova E."/>
            <person name="Bogdanov V."/>
            <person name="Penin A."/>
            <person name="Logacheva M."/>
        </authorList>
    </citation>
    <scope>NUCLEOTIDE SEQUENCE</scope>
    <source>
        <strain evidence="6">Hsosn_3</strain>
        <tissue evidence="6">Leaf</tissue>
    </source>
</reference>
<feature type="compositionally biased region" description="Acidic residues" evidence="4">
    <location>
        <begin position="199"/>
        <end position="210"/>
    </location>
</feature>
<feature type="domain" description="Ubiquitin-like protease family profile" evidence="5">
    <location>
        <begin position="984"/>
        <end position="1147"/>
    </location>
</feature>
<dbReference type="InterPro" id="IPR044824">
    <property type="entry name" value="MAIN-like"/>
</dbReference>
<feature type="compositionally biased region" description="Polar residues" evidence="4">
    <location>
        <begin position="173"/>
        <end position="186"/>
    </location>
</feature>
<proteinExistence type="inferred from homology"/>
<accession>A0AAD8ND57</accession>
<organism evidence="6 7">
    <name type="scientific">Heracleum sosnowskyi</name>
    <dbReference type="NCBI Taxonomy" id="360622"/>
    <lineage>
        <taxon>Eukaryota</taxon>
        <taxon>Viridiplantae</taxon>
        <taxon>Streptophyta</taxon>
        <taxon>Embryophyta</taxon>
        <taxon>Tracheophyta</taxon>
        <taxon>Spermatophyta</taxon>
        <taxon>Magnoliopsida</taxon>
        <taxon>eudicotyledons</taxon>
        <taxon>Gunneridae</taxon>
        <taxon>Pentapetalae</taxon>
        <taxon>asterids</taxon>
        <taxon>campanulids</taxon>
        <taxon>Apiales</taxon>
        <taxon>Apiaceae</taxon>
        <taxon>Apioideae</taxon>
        <taxon>apioid superclade</taxon>
        <taxon>Tordylieae</taxon>
        <taxon>Tordyliinae</taxon>
        <taxon>Heracleum</taxon>
    </lineage>
</organism>
<evidence type="ECO:0000256" key="2">
    <source>
        <dbReference type="ARBA" id="ARBA00022670"/>
    </source>
</evidence>
<dbReference type="AlphaFoldDB" id="A0AAD8ND57"/>
<feature type="compositionally biased region" description="Polar residues" evidence="4">
    <location>
        <begin position="222"/>
        <end position="233"/>
    </location>
</feature>
<dbReference type="GO" id="GO:0010073">
    <property type="term" value="P:meristem maintenance"/>
    <property type="evidence" value="ECO:0007669"/>
    <property type="project" value="InterPro"/>
</dbReference>
<comment type="similarity">
    <text evidence="1">Belongs to the peptidase C48 family.</text>
</comment>
<evidence type="ECO:0000313" key="7">
    <source>
        <dbReference type="Proteomes" id="UP001237642"/>
    </source>
</evidence>
<evidence type="ECO:0000256" key="4">
    <source>
        <dbReference type="SAM" id="MobiDB-lite"/>
    </source>
</evidence>
<dbReference type="InterPro" id="IPR038765">
    <property type="entry name" value="Papain-like_cys_pep_sf"/>
</dbReference>
<feature type="compositionally biased region" description="Acidic residues" evidence="4">
    <location>
        <begin position="300"/>
        <end position="311"/>
    </location>
</feature>
<feature type="compositionally biased region" description="Polar residues" evidence="4">
    <location>
        <begin position="274"/>
        <end position="286"/>
    </location>
</feature>
<dbReference type="PANTHER" id="PTHR46033">
    <property type="entry name" value="PROTEIN MAIN-LIKE 2"/>
    <property type="match status" value="1"/>
</dbReference>
<reference evidence="6" key="2">
    <citation type="submission" date="2023-05" db="EMBL/GenBank/DDBJ databases">
        <authorList>
            <person name="Schelkunov M.I."/>
        </authorList>
    </citation>
    <scope>NUCLEOTIDE SEQUENCE</scope>
    <source>
        <strain evidence="6">Hsosn_3</strain>
        <tissue evidence="6">Leaf</tissue>
    </source>
</reference>
<sequence>MGVGSLGLLDFCKFYVLCGSAEGLATVKRRRQRRRLGPCHGEYKKSYHHRLFLNFKDFCEDVESPEIKIMSSSAITVNYCERGISVQQPSTGTHVPFFSLPTSVPFLINYTEPTGRHGGTRTRSCINTSSPTSKKDTGVSDTRSRRQMRTHPTAAVEQNRNEGNTRRRRQERISSTSAVEPTTSGRNMKRRMQRRTPDTDDGDPGLDEENVMPSRPKRTSDTTRSCINTSSPTSKKDTGVSDTRSRRQMRTHPTAAVEQNTNEGNTRRRRQERISSTSAVEPTTSGRNKKRRMQRRTPDTDDGEPGIDEENAMPSRPRRTSIFERDLTPGERAIPDTTLLHNLGDHLSAYARAGRGPPTQNLNCRGAWPTAVELYRVSNDQYKALFIAAGFGDFLKIEPVDLPVAYSLALMERWFSETNTLHLPCGEICPTPLDWTMVTGIRFGGQCIGVNTEFPIERALDLLGKPGAKKYGKILLSEIAPTSDEVKENPPTDDAKEKVFRRLFLYVVSSCFFNNDHSLISHKLVECLERIDEVGTYDWGEITYSAFLGGMRRKVTAEIGSFTAFWQFLPYWAFEYLDINRPTHIEGNVFPRAKRWICPKKSSKNDSPHFFGPQFLASRCQLNFVEESQVTWEPYLASADYISGPMASTVNLAKKRIPFRSIETWEYYLGERCLRQFGFPRQVPNDPPQMMHGIRECQNDDIWNGISAENLVNQSLEYSSWFATASVGGILNVNPFLGGVNIAEKVLRQWTAKHQPDFILISQTEYSKMKEDRYAVEEECAKLQRELMSEIAQPKAMNNVATILPSPLLSGKASIHPEKYQLEAIKLKPAVAKELVLNNDNECIAIDPPPPPSGKEAPRLCELAVDSRDNKVAYGVVFPHEEEMSDKIHGSPMQPGCLRVSVYGSIKPDALLPIPILGEMEKVSQAVGSHIAWPQNLIIFPTDAIEKKEVLQSKKDELDELQRMQTLFYQTERNENVPEHFRTIFLLHENLIALFKFEKIGQAIISTYMMHLHTMIRESGKLETFYFFDPVATFQLNDDFKLYVVNRMREGNVDRIFFLPHCSNEHWILTIIWDGEIFILDPLPPTRQVPLVQYPALEKALIGALKIVNAETGRGNKVPEIKYLAGSPKQPGGVECGYVVMRYMKDIIEDKELCFPMKWNESWEFYTKEELDVVRFEALNRIQNQLISQP</sequence>
<keyword evidence="3" id="KW-0378">Hydrolase</keyword>
<evidence type="ECO:0000259" key="5">
    <source>
        <dbReference type="PROSITE" id="PS50600"/>
    </source>
</evidence>
<dbReference type="GO" id="GO:0006508">
    <property type="term" value="P:proteolysis"/>
    <property type="evidence" value="ECO:0007669"/>
    <property type="project" value="UniProtKB-KW"/>
</dbReference>
<dbReference type="PANTHER" id="PTHR46033:SF8">
    <property type="entry name" value="PROTEIN MAINTENANCE OF MERISTEMS-LIKE"/>
    <property type="match status" value="1"/>
</dbReference>
<dbReference type="GO" id="GO:0008234">
    <property type="term" value="F:cysteine-type peptidase activity"/>
    <property type="evidence" value="ECO:0007669"/>
    <property type="project" value="InterPro"/>
</dbReference>